<dbReference type="GeneID" id="8301024"/>
<dbReference type="HOGENOM" id="CLU_2026420_0_0_1"/>
<name>C5M616_CANTT</name>
<dbReference type="VEuPathDB" id="FungiDB:CTRG_01297"/>
<sequence>MIDYQQDYTLKQIVEDKKIKQTKLKEFHLVFDDIDTFVEVSDIPNPASYKHMPTLVANDGTTFRFKEEANDESTLMLSSSSSIESSDKSILSETDNNISTLQTTQPEYILSSSQSILRSDDF</sequence>
<dbReference type="KEGG" id="ctp:CTRG_01297"/>
<organism evidence="1 2">
    <name type="scientific">Candida tropicalis (strain ATCC MYA-3404 / T1)</name>
    <name type="common">Yeast</name>
    <dbReference type="NCBI Taxonomy" id="294747"/>
    <lineage>
        <taxon>Eukaryota</taxon>
        <taxon>Fungi</taxon>
        <taxon>Dikarya</taxon>
        <taxon>Ascomycota</taxon>
        <taxon>Saccharomycotina</taxon>
        <taxon>Pichiomycetes</taxon>
        <taxon>Debaryomycetaceae</taxon>
        <taxon>Candida/Lodderomyces clade</taxon>
        <taxon>Candida</taxon>
    </lineage>
</organism>
<evidence type="ECO:0000313" key="2">
    <source>
        <dbReference type="Proteomes" id="UP000002037"/>
    </source>
</evidence>
<protein>
    <submittedName>
        <fullName evidence="1">Uncharacterized protein</fullName>
    </submittedName>
</protein>
<keyword evidence="2" id="KW-1185">Reference proteome</keyword>
<gene>
    <name evidence="1" type="ORF">CTRG_01297</name>
</gene>
<dbReference type="Proteomes" id="UP000002037">
    <property type="component" value="Unassembled WGS sequence"/>
</dbReference>
<proteinExistence type="predicted"/>
<dbReference type="RefSeq" id="XP_002546991.1">
    <property type="nucleotide sequence ID" value="XM_002546945.1"/>
</dbReference>
<dbReference type="AlphaFoldDB" id="C5M616"/>
<evidence type="ECO:0000313" key="1">
    <source>
        <dbReference type="EMBL" id="EER34436.1"/>
    </source>
</evidence>
<reference evidence="1 2" key="1">
    <citation type="journal article" date="2009" name="Nature">
        <title>Evolution of pathogenicity and sexual reproduction in eight Candida genomes.</title>
        <authorList>
            <person name="Butler G."/>
            <person name="Rasmussen M.D."/>
            <person name="Lin M.F."/>
            <person name="Santos M.A."/>
            <person name="Sakthikumar S."/>
            <person name="Munro C.A."/>
            <person name="Rheinbay E."/>
            <person name="Grabherr M."/>
            <person name="Forche A."/>
            <person name="Reedy J.L."/>
            <person name="Agrafioti I."/>
            <person name="Arnaud M.B."/>
            <person name="Bates S."/>
            <person name="Brown A.J."/>
            <person name="Brunke S."/>
            <person name="Costanzo M.C."/>
            <person name="Fitzpatrick D.A."/>
            <person name="de Groot P.W."/>
            <person name="Harris D."/>
            <person name="Hoyer L.L."/>
            <person name="Hube B."/>
            <person name="Klis F.M."/>
            <person name="Kodira C."/>
            <person name="Lennard N."/>
            <person name="Logue M.E."/>
            <person name="Martin R."/>
            <person name="Neiman A.M."/>
            <person name="Nikolaou E."/>
            <person name="Quail M.A."/>
            <person name="Quinn J."/>
            <person name="Santos M.C."/>
            <person name="Schmitzberger F.F."/>
            <person name="Sherlock G."/>
            <person name="Shah P."/>
            <person name="Silverstein K.A."/>
            <person name="Skrzypek M.S."/>
            <person name="Soll D."/>
            <person name="Staggs R."/>
            <person name="Stansfield I."/>
            <person name="Stumpf M.P."/>
            <person name="Sudbery P.E."/>
            <person name="Srikantha T."/>
            <person name="Zeng Q."/>
            <person name="Berman J."/>
            <person name="Berriman M."/>
            <person name="Heitman J."/>
            <person name="Gow N.A."/>
            <person name="Lorenz M.C."/>
            <person name="Birren B.W."/>
            <person name="Kellis M."/>
            <person name="Cuomo C.A."/>
        </authorList>
    </citation>
    <scope>NUCLEOTIDE SEQUENCE [LARGE SCALE GENOMIC DNA]</scope>
    <source>
        <strain evidence="2">ATCC MYA-3404 / T1</strain>
    </source>
</reference>
<accession>C5M616</accession>
<dbReference type="OrthoDB" id="4014155at2759"/>
<dbReference type="EMBL" id="GG692396">
    <property type="protein sequence ID" value="EER34436.1"/>
    <property type="molecule type" value="Genomic_DNA"/>
</dbReference>